<evidence type="ECO:0000313" key="1">
    <source>
        <dbReference type="EMBL" id="EUA30024.1"/>
    </source>
</evidence>
<gene>
    <name evidence="1" type="ORF">I553_4280</name>
</gene>
<reference evidence="1" key="1">
    <citation type="submission" date="2014-01" db="EMBL/GenBank/DDBJ databases">
        <authorList>
            <person name="Brown-Elliot B."/>
            <person name="Wallace R."/>
            <person name="Lenaerts A."/>
            <person name="Ordway D."/>
            <person name="DeGroote M.A."/>
            <person name="Parker T."/>
            <person name="Sizemore C."/>
            <person name="Tallon L.J."/>
            <person name="Sadzewicz L.K."/>
            <person name="Sengamalay N."/>
            <person name="Fraser C.M."/>
            <person name="Hine E."/>
            <person name="Shefchek K.A."/>
            <person name="Das S.P."/>
            <person name="Tettelin H."/>
        </authorList>
    </citation>
    <scope>NUCLEOTIDE SEQUENCE [LARGE SCALE GENOMIC DNA]</scope>
    <source>
        <strain evidence="1">4042</strain>
    </source>
</reference>
<name>X8AER3_MYCXE</name>
<organism evidence="1">
    <name type="scientific">Mycobacterium xenopi 4042</name>
    <dbReference type="NCBI Taxonomy" id="1299334"/>
    <lineage>
        <taxon>Bacteria</taxon>
        <taxon>Bacillati</taxon>
        <taxon>Actinomycetota</taxon>
        <taxon>Actinomycetes</taxon>
        <taxon>Mycobacteriales</taxon>
        <taxon>Mycobacteriaceae</taxon>
        <taxon>Mycobacterium</taxon>
    </lineage>
</organism>
<sequence>MPEAGAPQVHCSARSCHSATLSQEGDVDDLAGSDLFSLAGNHHQTVCLSERRQQMR</sequence>
<proteinExistence type="predicted"/>
<protein>
    <submittedName>
        <fullName evidence="1">Uncharacterized protein</fullName>
    </submittedName>
</protein>
<comment type="caution">
    <text evidence="1">The sequence shown here is derived from an EMBL/GenBank/DDBJ whole genome shotgun (WGS) entry which is preliminary data.</text>
</comment>
<accession>X8AER3</accession>
<dbReference type="AlphaFoldDB" id="X8AER3"/>
<dbReference type="EMBL" id="JAOB01000060">
    <property type="protein sequence ID" value="EUA30024.1"/>
    <property type="molecule type" value="Genomic_DNA"/>
</dbReference>